<evidence type="ECO:0000313" key="2">
    <source>
        <dbReference type="EMBL" id="NNH10653.1"/>
    </source>
</evidence>
<dbReference type="PANTHER" id="PTHR11803:SF58">
    <property type="entry name" value="PROTEIN HMF1-RELATED"/>
    <property type="match status" value="1"/>
</dbReference>
<protein>
    <submittedName>
        <fullName evidence="2">RidA family protein</fullName>
    </submittedName>
</protein>
<dbReference type="SUPFAM" id="SSF55298">
    <property type="entry name" value="YjgF-like"/>
    <property type="match status" value="1"/>
</dbReference>
<gene>
    <name evidence="2" type="ORF">HLB16_07120</name>
</gene>
<dbReference type="InterPro" id="IPR035959">
    <property type="entry name" value="RutC-like_sf"/>
</dbReference>
<evidence type="ECO:0000313" key="3">
    <source>
        <dbReference type="Proteomes" id="UP000542973"/>
    </source>
</evidence>
<dbReference type="GO" id="GO:0005829">
    <property type="term" value="C:cytosol"/>
    <property type="evidence" value="ECO:0007669"/>
    <property type="project" value="TreeGrafter"/>
</dbReference>
<dbReference type="CDD" id="cd00448">
    <property type="entry name" value="YjgF_YER057c_UK114_family"/>
    <property type="match status" value="1"/>
</dbReference>
<dbReference type="Proteomes" id="UP000542973">
    <property type="component" value="Unassembled WGS sequence"/>
</dbReference>
<sequence length="158" mass="16433">MTNVNRDANPIAATLAAQGVAYPDVPTLAAPRGHYSHVATGLGLVFVSGQLPLDARGEPRADLPLAEQAALALRNVEAALAAAGCGWKDVIKVTVYLAGVEHWPAFDAAYRRMLGDARPARTVVPVPALHYGVLAEVEAVALHPAAAQAPLSPPPVLR</sequence>
<proteinExistence type="inferred from homology"/>
<dbReference type="RefSeq" id="WP_082371875.1">
    <property type="nucleotide sequence ID" value="NZ_BAAAEB010000023.1"/>
</dbReference>
<dbReference type="Gene3D" id="3.30.1330.40">
    <property type="entry name" value="RutC-like"/>
    <property type="match status" value="1"/>
</dbReference>
<dbReference type="GO" id="GO:0019239">
    <property type="term" value="F:deaminase activity"/>
    <property type="evidence" value="ECO:0007669"/>
    <property type="project" value="TreeGrafter"/>
</dbReference>
<accession>A0A849B9T6</accession>
<comment type="caution">
    <text evidence="2">The sequence shown here is derived from an EMBL/GenBank/DDBJ whole genome shotgun (WGS) entry which is preliminary data.</text>
</comment>
<organism evidence="2 3">
    <name type="scientific">Cupriavidus gilardii</name>
    <dbReference type="NCBI Taxonomy" id="82541"/>
    <lineage>
        <taxon>Bacteria</taxon>
        <taxon>Pseudomonadati</taxon>
        <taxon>Pseudomonadota</taxon>
        <taxon>Betaproteobacteria</taxon>
        <taxon>Burkholderiales</taxon>
        <taxon>Burkholderiaceae</taxon>
        <taxon>Cupriavidus</taxon>
    </lineage>
</organism>
<dbReference type="Pfam" id="PF01042">
    <property type="entry name" value="Ribonuc_L-PSP"/>
    <property type="match status" value="1"/>
</dbReference>
<dbReference type="PANTHER" id="PTHR11803">
    <property type="entry name" value="2-IMINOBUTANOATE/2-IMINOPROPANOATE DEAMINASE RIDA"/>
    <property type="match status" value="1"/>
</dbReference>
<dbReference type="AlphaFoldDB" id="A0A849B9T6"/>
<comment type="similarity">
    <text evidence="1">Belongs to the RutC family.</text>
</comment>
<name>A0A849B9T6_9BURK</name>
<reference evidence="2 3" key="1">
    <citation type="submission" date="2020-05" db="EMBL/GenBank/DDBJ databases">
        <title>MicrobeNet Type strains.</title>
        <authorList>
            <person name="Nicholson A.C."/>
        </authorList>
    </citation>
    <scope>NUCLEOTIDE SEQUENCE [LARGE SCALE GENOMIC DNA]</scope>
    <source>
        <strain evidence="2 3">ATCC 700815</strain>
    </source>
</reference>
<dbReference type="EMBL" id="JABEMD010000009">
    <property type="protein sequence ID" value="NNH10653.1"/>
    <property type="molecule type" value="Genomic_DNA"/>
</dbReference>
<dbReference type="InterPro" id="IPR006175">
    <property type="entry name" value="YjgF/YER057c/UK114"/>
</dbReference>
<evidence type="ECO:0000256" key="1">
    <source>
        <dbReference type="ARBA" id="ARBA00010552"/>
    </source>
</evidence>